<sequence>MTTRVTHGLLGLDGSSRVITSPSLLINGLQRGWSTWSNRRAHCMVRRRIFYGYMDGEAHIRTFTGQCEPELVAFEADFRRSQWAKVTTLRDDQALFLGPCSRAVRMSQCDTPGSRLWFLNDDVSYYNWASIDSTIDMTNTKSSSPLPMISWPATMPCAGAAWLFPLD</sequence>
<accession>A0A0A8XQG2</accession>
<reference evidence="1" key="1">
    <citation type="submission" date="2014-09" db="EMBL/GenBank/DDBJ databases">
        <authorList>
            <person name="Magalhaes I.L.F."/>
            <person name="Oliveira U."/>
            <person name="Santos F.R."/>
            <person name="Vidigal T.H.D.A."/>
            <person name="Brescovit A.D."/>
            <person name="Santos A.J."/>
        </authorList>
    </citation>
    <scope>NUCLEOTIDE SEQUENCE</scope>
    <source>
        <tissue evidence="1">Shoot tissue taken approximately 20 cm above the soil surface</tissue>
    </source>
</reference>
<protein>
    <recommendedName>
        <fullName evidence="2">DUF295 domain-containing protein</fullName>
    </recommendedName>
</protein>
<evidence type="ECO:0008006" key="2">
    <source>
        <dbReference type="Google" id="ProtNLM"/>
    </source>
</evidence>
<proteinExistence type="predicted"/>
<name>A0A0A8XQG2_ARUDO</name>
<dbReference type="AlphaFoldDB" id="A0A0A8XQG2"/>
<organism evidence="1">
    <name type="scientific">Arundo donax</name>
    <name type="common">Giant reed</name>
    <name type="synonym">Donax arundinaceus</name>
    <dbReference type="NCBI Taxonomy" id="35708"/>
    <lineage>
        <taxon>Eukaryota</taxon>
        <taxon>Viridiplantae</taxon>
        <taxon>Streptophyta</taxon>
        <taxon>Embryophyta</taxon>
        <taxon>Tracheophyta</taxon>
        <taxon>Spermatophyta</taxon>
        <taxon>Magnoliopsida</taxon>
        <taxon>Liliopsida</taxon>
        <taxon>Poales</taxon>
        <taxon>Poaceae</taxon>
        <taxon>PACMAD clade</taxon>
        <taxon>Arundinoideae</taxon>
        <taxon>Arundineae</taxon>
        <taxon>Arundo</taxon>
    </lineage>
</organism>
<evidence type="ECO:0000313" key="1">
    <source>
        <dbReference type="EMBL" id="JAD16084.1"/>
    </source>
</evidence>
<reference evidence="1" key="2">
    <citation type="journal article" date="2015" name="Data Brief">
        <title>Shoot transcriptome of the giant reed, Arundo donax.</title>
        <authorList>
            <person name="Barrero R.A."/>
            <person name="Guerrero F.D."/>
            <person name="Moolhuijzen P."/>
            <person name="Goolsby J.A."/>
            <person name="Tidwell J."/>
            <person name="Bellgard S.E."/>
            <person name="Bellgard M.I."/>
        </authorList>
    </citation>
    <scope>NUCLEOTIDE SEQUENCE</scope>
    <source>
        <tissue evidence="1">Shoot tissue taken approximately 20 cm above the soil surface</tissue>
    </source>
</reference>
<dbReference type="EMBL" id="GBRH01281811">
    <property type="protein sequence ID" value="JAD16084.1"/>
    <property type="molecule type" value="Transcribed_RNA"/>
</dbReference>